<proteinExistence type="predicted"/>
<reference evidence="2 3" key="1">
    <citation type="journal article" date="2015" name="Genome Announc.">
        <title>Expanding the biotechnology potential of lactobacilli through comparative genomics of 213 strains and associated genera.</title>
        <authorList>
            <person name="Sun Z."/>
            <person name="Harris H.M."/>
            <person name="McCann A."/>
            <person name="Guo C."/>
            <person name="Argimon S."/>
            <person name="Zhang W."/>
            <person name="Yang X."/>
            <person name="Jeffery I.B."/>
            <person name="Cooney J.C."/>
            <person name="Kagawa T.F."/>
            <person name="Liu W."/>
            <person name="Song Y."/>
            <person name="Salvetti E."/>
            <person name="Wrobel A."/>
            <person name="Rasinkangas P."/>
            <person name="Parkhill J."/>
            <person name="Rea M.C."/>
            <person name="O'Sullivan O."/>
            <person name="Ritari J."/>
            <person name="Douillard F.P."/>
            <person name="Paul Ross R."/>
            <person name="Yang R."/>
            <person name="Briner A.E."/>
            <person name="Felis G.E."/>
            <person name="de Vos W.M."/>
            <person name="Barrangou R."/>
            <person name="Klaenhammer T.R."/>
            <person name="Caufield P.W."/>
            <person name="Cui Y."/>
            <person name="Zhang H."/>
            <person name="O'Toole P.W."/>
        </authorList>
    </citation>
    <scope>NUCLEOTIDE SEQUENCE [LARGE SCALE GENOMIC DNA]</scope>
    <source>
        <strain evidence="2 3">DSM 20593</strain>
    </source>
</reference>
<evidence type="ECO:0000313" key="3">
    <source>
        <dbReference type="Proteomes" id="UP000051655"/>
    </source>
</evidence>
<sequence>MEQAATKVTILVAAHKPYSMPDDSIYRPILVGAAQHANVPNEHWLKDETGRNISQKNAHYNELTALYWAKYNLKDQEVIGLAHYRRFLGRKMSHQYTALLTQSDIEQGLAQTDVLLPKARNYWIETQAKHYLNAHAKRPLEVLSAVITKHYPRYQAAFEQVQASKKAHLFNMSIMRQADFQAYTDFMFGVLELVDDQLDYAQLTGEDQRALGFLGERLMDVWLIANEKRYLEYPLVTLEKTNWLNKGWHFLRRHFSNSQNKKTHF</sequence>
<feature type="domain" description="DUF4422" evidence="1">
    <location>
        <begin position="10"/>
        <end position="226"/>
    </location>
</feature>
<comment type="caution">
    <text evidence="2">The sequence shown here is derived from an EMBL/GenBank/DDBJ whole genome shotgun (WGS) entry which is preliminary data.</text>
</comment>
<organism evidence="2 3">
    <name type="scientific">Weissella kandleri</name>
    <dbReference type="NCBI Taxonomy" id="1616"/>
    <lineage>
        <taxon>Bacteria</taxon>
        <taxon>Bacillati</taxon>
        <taxon>Bacillota</taxon>
        <taxon>Bacilli</taxon>
        <taxon>Lactobacillales</taxon>
        <taxon>Lactobacillaceae</taxon>
        <taxon>Weissella</taxon>
    </lineage>
</organism>
<protein>
    <recommendedName>
        <fullName evidence="1">DUF4422 domain-containing protein</fullName>
    </recommendedName>
</protein>
<accession>A0A0R2JN82</accession>
<dbReference type="Proteomes" id="UP000051655">
    <property type="component" value="Unassembled WGS sequence"/>
</dbReference>
<dbReference type="EMBL" id="JQBP01000001">
    <property type="protein sequence ID" value="KRN75572.1"/>
    <property type="molecule type" value="Genomic_DNA"/>
</dbReference>
<dbReference type="PATRIC" id="fig|1616.3.peg.56"/>
<evidence type="ECO:0000313" key="2">
    <source>
        <dbReference type="EMBL" id="KRN75572.1"/>
    </source>
</evidence>
<keyword evidence="3" id="KW-1185">Reference proteome</keyword>
<dbReference type="Pfam" id="PF14393">
    <property type="entry name" value="DUF4422"/>
    <property type="match status" value="1"/>
</dbReference>
<dbReference type="RefSeq" id="WP_236697711.1">
    <property type="nucleotide sequence ID" value="NZ_JQBP01000001.1"/>
</dbReference>
<dbReference type="STRING" id="1616.IV73_GL000056"/>
<evidence type="ECO:0000259" key="1">
    <source>
        <dbReference type="Pfam" id="PF14393"/>
    </source>
</evidence>
<dbReference type="AlphaFoldDB" id="A0A0R2JN82"/>
<name>A0A0R2JN82_9LACO</name>
<dbReference type="InterPro" id="IPR025536">
    <property type="entry name" value="DUF4422"/>
</dbReference>
<gene>
    <name evidence="2" type="ORF">IV73_GL000056</name>
</gene>